<dbReference type="SUPFAM" id="SSF47240">
    <property type="entry name" value="Ferritin-like"/>
    <property type="match status" value="1"/>
</dbReference>
<dbReference type="GO" id="GO:0004748">
    <property type="term" value="F:ribonucleoside-diphosphate reductase activity, thioredoxin disulfide as acceptor"/>
    <property type="evidence" value="ECO:0007669"/>
    <property type="project" value="UniProtKB-EC"/>
</dbReference>
<keyword evidence="2" id="KW-0560">Oxidoreductase</keyword>
<accession>A0A6D2G6A0</accession>
<organism evidence="2 3">
    <name type="scientific">Salmonella enterica subsp. salamae</name>
    <dbReference type="NCBI Taxonomy" id="59202"/>
    <lineage>
        <taxon>Bacteria</taxon>
        <taxon>Pseudomonadati</taxon>
        <taxon>Pseudomonadota</taxon>
        <taxon>Gammaproteobacteria</taxon>
        <taxon>Enterobacterales</taxon>
        <taxon>Enterobacteriaceae</taxon>
        <taxon>Salmonella</taxon>
    </lineage>
</organism>
<dbReference type="Gene3D" id="1.10.620.20">
    <property type="entry name" value="Ribonucleotide Reductase, subunit A"/>
    <property type="match status" value="1"/>
</dbReference>
<dbReference type="InterPro" id="IPR012348">
    <property type="entry name" value="RNR-like"/>
</dbReference>
<sequence length="128" mass="14611">MLNLLRSGVDDPEMAEIAEECKQECYDLFVQAAQQEKEWADYLFRDGSMIGLNKDILCQYVEYITNIRMQAVGLDLPFRPAPTQSPWINTWLVSDNVQVAPQEVEVSSYLVGQIDSEVDTDDLSNFQL</sequence>
<dbReference type="AlphaFoldDB" id="A0A6D2G6A0"/>
<proteinExistence type="predicted"/>
<evidence type="ECO:0000313" key="3">
    <source>
        <dbReference type="Proteomes" id="UP000267858"/>
    </source>
</evidence>
<comment type="cofactor">
    <cofactor evidence="1">
        <name>Fe cation</name>
        <dbReference type="ChEBI" id="CHEBI:24875"/>
    </cofactor>
</comment>
<gene>
    <name evidence="2" type="primary">nrdB_1</name>
    <name evidence="2" type="ORF">NCTC5773_01697</name>
</gene>
<dbReference type="Proteomes" id="UP000267858">
    <property type="component" value="Chromosome"/>
</dbReference>
<evidence type="ECO:0000256" key="1">
    <source>
        <dbReference type="ARBA" id="ARBA00001962"/>
    </source>
</evidence>
<dbReference type="EC" id="1.17.4.1" evidence="2"/>
<dbReference type="Pfam" id="PF00268">
    <property type="entry name" value="Ribonuc_red_sm"/>
    <property type="match status" value="1"/>
</dbReference>
<dbReference type="GO" id="GO:0009263">
    <property type="term" value="P:deoxyribonucleotide biosynthetic process"/>
    <property type="evidence" value="ECO:0007669"/>
    <property type="project" value="InterPro"/>
</dbReference>
<dbReference type="InterPro" id="IPR000358">
    <property type="entry name" value="RNR_small_fam"/>
</dbReference>
<evidence type="ECO:0000313" key="2">
    <source>
        <dbReference type="EMBL" id="VEA01669.1"/>
    </source>
</evidence>
<protein>
    <submittedName>
        <fullName evidence="2">Ribonucleoside-diphosphate reductase 1 subunit beta</fullName>
        <ecNumber evidence="2">1.17.4.1</ecNumber>
    </submittedName>
</protein>
<name>A0A6D2G6A0_SALER</name>
<reference evidence="2 3" key="1">
    <citation type="submission" date="2018-12" db="EMBL/GenBank/DDBJ databases">
        <authorList>
            <consortium name="Pathogen Informatics"/>
        </authorList>
    </citation>
    <scope>NUCLEOTIDE SEQUENCE [LARGE SCALE GENOMIC DNA]</scope>
    <source>
        <strain evidence="2 3">NCTC5773</strain>
    </source>
</reference>
<dbReference type="EMBL" id="LR134141">
    <property type="protein sequence ID" value="VEA01669.1"/>
    <property type="molecule type" value="Genomic_DNA"/>
</dbReference>
<dbReference type="InterPro" id="IPR009078">
    <property type="entry name" value="Ferritin-like_SF"/>
</dbReference>